<sequence length="351" mass="38303">MRARAADEPHRASTPLELFFDLCFVVAVAQAVGPLHHAVADGHALTGLANYLSVFFAIWWAWLNFSWFASAYDTDDVLYRVMTLVQVAGALVLAAGLTRAFDDGDFRVDTIGYVVMRLALVAQWLRAARSDRQRRPTALRYATGIVAVQVLWLLRLLIDAESGWFLPSVLVLIALELAVPVWAEHAPGGPTTFHPRHIAERYGLFTIIVLGESVASTVERFRDGEVAAAVSGLVIVFSLWWLYFNRPAHELLDSLRHSLLWGYGHFFILAAAAAVGIGPGAGYAVAVYLFFVWLLHRRAAKSPALLVGAVLALLTPLAPASAELLAAVLVVLVAVDLPRSRDLRTSSAGTR</sequence>
<keyword evidence="3" id="KW-1185">Reference proteome</keyword>
<keyword evidence="1" id="KW-0472">Membrane</keyword>
<protein>
    <submittedName>
        <fullName evidence="2">Low temperature requirement protein A</fullName>
    </submittedName>
</protein>
<keyword evidence="1" id="KW-0812">Transmembrane</keyword>
<feature type="transmembrane region" description="Helical" evidence="1">
    <location>
        <begin position="44"/>
        <end position="65"/>
    </location>
</feature>
<accession>A0ABT4AS13</accession>
<feature type="transmembrane region" description="Helical" evidence="1">
    <location>
        <begin position="12"/>
        <end position="32"/>
    </location>
</feature>
<feature type="transmembrane region" description="Helical" evidence="1">
    <location>
        <begin position="226"/>
        <end position="243"/>
    </location>
</feature>
<feature type="transmembrane region" description="Helical" evidence="1">
    <location>
        <begin position="139"/>
        <end position="158"/>
    </location>
</feature>
<dbReference type="PANTHER" id="PTHR36840:SF1">
    <property type="entry name" value="BLL5714 PROTEIN"/>
    <property type="match status" value="1"/>
</dbReference>
<keyword evidence="1" id="KW-1133">Transmembrane helix</keyword>
<feature type="transmembrane region" description="Helical" evidence="1">
    <location>
        <begin position="305"/>
        <end position="335"/>
    </location>
</feature>
<dbReference type="PANTHER" id="PTHR36840">
    <property type="entry name" value="BLL5714 PROTEIN"/>
    <property type="match status" value="1"/>
</dbReference>
<name>A0ABT4AS13_9ACTN</name>
<dbReference type="RefSeq" id="WP_267560837.1">
    <property type="nucleotide sequence ID" value="NZ_JAPNTZ010000001.1"/>
</dbReference>
<organism evidence="2 3">
    <name type="scientific">Paractinoplanes pyxinae</name>
    <dbReference type="NCBI Taxonomy" id="2997416"/>
    <lineage>
        <taxon>Bacteria</taxon>
        <taxon>Bacillati</taxon>
        <taxon>Actinomycetota</taxon>
        <taxon>Actinomycetes</taxon>
        <taxon>Micromonosporales</taxon>
        <taxon>Micromonosporaceae</taxon>
        <taxon>Paractinoplanes</taxon>
    </lineage>
</organism>
<feature type="transmembrane region" description="Helical" evidence="1">
    <location>
        <begin position="77"/>
        <end position="98"/>
    </location>
</feature>
<feature type="transmembrane region" description="Helical" evidence="1">
    <location>
        <begin position="263"/>
        <end position="293"/>
    </location>
</feature>
<feature type="transmembrane region" description="Helical" evidence="1">
    <location>
        <begin position="164"/>
        <end position="183"/>
    </location>
</feature>
<evidence type="ECO:0000313" key="2">
    <source>
        <dbReference type="EMBL" id="MCY1137030.1"/>
    </source>
</evidence>
<gene>
    <name evidence="2" type="ORF">OWR29_03405</name>
</gene>
<dbReference type="EMBL" id="JAPNTZ010000001">
    <property type="protein sequence ID" value="MCY1137030.1"/>
    <property type="molecule type" value="Genomic_DNA"/>
</dbReference>
<reference evidence="2" key="1">
    <citation type="submission" date="2022-11" db="EMBL/GenBank/DDBJ databases">
        <authorList>
            <person name="Somphong A."/>
            <person name="Phongsopitanun W."/>
        </authorList>
    </citation>
    <scope>NUCLEOTIDE SEQUENCE</scope>
    <source>
        <strain evidence="2">Pm04-4</strain>
    </source>
</reference>
<dbReference type="Pfam" id="PF06772">
    <property type="entry name" value="LtrA"/>
    <property type="match status" value="1"/>
</dbReference>
<dbReference type="InterPro" id="IPR010640">
    <property type="entry name" value="Low_temperature_requirement_A"/>
</dbReference>
<comment type="caution">
    <text evidence="2">The sequence shown here is derived from an EMBL/GenBank/DDBJ whole genome shotgun (WGS) entry which is preliminary data.</text>
</comment>
<evidence type="ECO:0000313" key="3">
    <source>
        <dbReference type="Proteomes" id="UP001151002"/>
    </source>
</evidence>
<proteinExistence type="predicted"/>
<dbReference type="Proteomes" id="UP001151002">
    <property type="component" value="Unassembled WGS sequence"/>
</dbReference>
<evidence type="ECO:0000256" key="1">
    <source>
        <dbReference type="SAM" id="Phobius"/>
    </source>
</evidence>